<evidence type="ECO:0000256" key="11">
    <source>
        <dbReference type="SAM" id="SignalP"/>
    </source>
</evidence>
<organism evidence="13 14">
    <name type="scientific">Rhizobium deserti</name>
    <dbReference type="NCBI Taxonomy" id="2547961"/>
    <lineage>
        <taxon>Bacteria</taxon>
        <taxon>Pseudomonadati</taxon>
        <taxon>Pseudomonadota</taxon>
        <taxon>Alphaproteobacteria</taxon>
        <taxon>Hyphomicrobiales</taxon>
        <taxon>Rhizobiaceae</taxon>
        <taxon>Rhizobium/Agrobacterium group</taxon>
        <taxon>Rhizobium</taxon>
    </lineage>
</organism>
<evidence type="ECO:0000313" key="13">
    <source>
        <dbReference type="EMBL" id="TDK34539.1"/>
    </source>
</evidence>
<dbReference type="SUPFAM" id="SSF56601">
    <property type="entry name" value="beta-lactamase/transpeptidase-like"/>
    <property type="match status" value="1"/>
</dbReference>
<dbReference type="InterPro" id="IPR012338">
    <property type="entry name" value="Beta-lactam/transpept-like"/>
</dbReference>
<feature type="active site" evidence="7">
    <location>
        <position position="119"/>
    </location>
</feature>
<dbReference type="PANTHER" id="PTHR21581">
    <property type="entry name" value="D-ALANYL-D-ALANINE CARBOXYPEPTIDASE"/>
    <property type="match status" value="1"/>
</dbReference>
<dbReference type="GO" id="GO:0071555">
    <property type="term" value="P:cell wall organization"/>
    <property type="evidence" value="ECO:0007669"/>
    <property type="project" value="UniProtKB-KW"/>
</dbReference>
<feature type="active site" description="Acyl-ester intermediate" evidence="7">
    <location>
        <position position="59"/>
    </location>
</feature>
<protein>
    <submittedName>
        <fullName evidence="13">D-alanyl-D-alanine carboxypeptidase</fullName>
    </submittedName>
</protein>
<keyword evidence="14" id="KW-1185">Reference proteome</keyword>
<evidence type="ECO:0000256" key="5">
    <source>
        <dbReference type="ARBA" id="ARBA00022984"/>
    </source>
</evidence>
<dbReference type="GO" id="GO:0009002">
    <property type="term" value="F:serine-type D-Ala-D-Ala carboxypeptidase activity"/>
    <property type="evidence" value="ECO:0007669"/>
    <property type="project" value="InterPro"/>
</dbReference>
<evidence type="ECO:0000256" key="8">
    <source>
        <dbReference type="PIRSR" id="PIRSR618044-2"/>
    </source>
</evidence>
<feature type="compositionally biased region" description="Polar residues" evidence="10">
    <location>
        <begin position="410"/>
        <end position="419"/>
    </location>
</feature>
<comment type="similarity">
    <text evidence="1 9">Belongs to the peptidase S11 family.</text>
</comment>
<name>A0A4R5UG85_9HYPH</name>
<evidence type="ECO:0000256" key="9">
    <source>
        <dbReference type="RuleBase" id="RU004016"/>
    </source>
</evidence>
<keyword evidence="13" id="KW-0121">Carboxypeptidase</keyword>
<evidence type="ECO:0000256" key="7">
    <source>
        <dbReference type="PIRSR" id="PIRSR618044-1"/>
    </source>
</evidence>
<accession>A0A4R5UG85</accession>
<evidence type="ECO:0000313" key="14">
    <source>
        <dbReference type="Proteomes" id="UP000295238"/>
    </source>
</evidence>
<evidence type="ECO:0000256" key="10">
    <source>
        <dbReference type="SAM" id="MobiDB-lite"/>
    </source>
</evidence>
<dbReference type="InterPro" id="IPR018044">
    <property type="entry name" value="Peptidase_S11"/>
</dbReference>
<feature type="domain" description="Peptidase S11 D-alanyl-D-alanine carboxypeptidase A N-terminal" evidence="12">
    <location>
        <begin position="28"/>
        <end position="251"/>
    </location>
</feature>
<proteinExistence type="inferred from homology"/>
<evidence type="ECO:0000256" key="2">
    <source>
        <dbReference type="ARBA" id="ARBA00022729"/>
    </source>
</evidence>
<keyword evidence="2 11" id="KW-0732">Signal</keyword>
<dbReference type="RefSeq" id="WP_133317376.1">
    <property type="nucleotide sequence ID" value="NZ_SMTL01000004.1"/>
</dbReference>
<feature type="region of interest" description="Disordered" evidence="10">
    <location>
        <begin position="333"/>
        <end position="419"/>
    </location>
</feature>
<comment type="caution">
    <text evidence="13">The sequence shown here is derived from an EMBL/GenBank/DDBJ whole genome shotgun (WGS) entry which is preliminary data.</text>
</comment>
<dbReference type="Gene3D" id="3.40.710.10">
    <property type="entry name" value="DD-peptidase/beta-lactamase superfamily"/>
    <property type="match status" value="1"/>
</dbReference>
<dbReference type="PRINTS" id="PR00725">
    <property type="entry name" value="DADACBPTASE1"/>
</dbReference>
<dbReference type="AlphaFoldDB" id="A0A4R5UG85"/>
<evidence type="ECO:0000256" key="3">
    <source>
        <dbReference type="ARBA" id="ARBA00022801"/>
    </source>
</evidence>
<evidence type="ECO:0000256" key="1">
    <source>
        <dbReference type="ARBA" id="ARBA00007164"/>
    </source>
</evidence>
<feature type="binding site" evidence="8">
    <location>
        <position position="221"/>
    </location>
    <ligand>
        <name>substrate</name>
    </ligand>
</feature>
<dbReference type="PANTHER" id="PTHR21581:SF6">
    <property type="entry name" value="TRAFFICKING PROTEIN PARTICLE COMPLEX SUBUNIT 12"/>
    <property type="match status" value="1"/>
</dbReference>
<evidence type="ECO:0000256" key="6">
    <source>
        <dbReference type="ARBA" id="ARBA00023316"/>
    </source>
</evidence>
<dbReference type="InterPro" id="IPR001967">
    <property type="entry name" value="Peptidase_S11_N"/>
</dbReference>
<feature type="signal peptide" evidence="11">
    <location>
        <begin position="1"/>
        <end position="31"/>
    </location>
</feature>
<dbReference type="EMBL" id="SMTL01000004">
    <property type="protein sequence ID" value="TDK34539.1"/>
    <property type="molecule type" value="Genomic_DNA"/>
</dbReference>
<dbReference type="Pfam" id="PF00768">
    <property type="entry name" value="Peptidase_S11"/>
    <property type="match status" value="1"/>
</dbReference>
<feature type="active site" description="Proton acceptor" evidence="7">
    <location>
        <position position="62"/>
    </location>
</feature>
<keyword evidence="5" id="KW-0573">Peptidoglycan synthesis</keyword>
<keyword evidence="3" id="KW-0378">Hydrolase</keyword>
<feature type="compositionally biased region" description="Basic and acidic residues" evidence="10">
    <location>
        <begin position="350"/>
        <end position="396"/>
    </location>
</feature>
<evidence type="ECO:0000256" key="4">
    <source>
        <dbReference type="ARBA" id="ARBA00022960"/>
    </source>
</evidence>
<evidence type="ECO:0000259" key="12">
    <source>
        <dbReference type="Pfam" id="PF00768"/>
    </source>
</evidence>
<keyword evidence="4" id="KW-0133">Cell shape</keyword>
<dbReference type="GO" id="GO:0006508">
    <property type="term" value="P:proteolysis"/>
    <property type="evidence" value="ECO:0007669"/>
    <property type="project" value="InterPro"/>
</dbReference>
<keyword evidence="6" id="KW-0961">Cell wall biogenesis/degradation</keyword>
<sequence length="419" mass="44293">MPISRLRSLSASRLISAVTALGLVLAAQAAAANPKIIVDVKSGKVIAHQDAFLKWYGASLTKLMTAYVTFRALKSGKVTLDTPVVMSKRATDQPASKMYFTVGSTLTLDSALKILLVKSANDIAVAVAETVGGTHDQFIAMMNAEAQRLGMTSTHYINPHGLPGKGQYTTARDLAVLTVQLKREFPEYQSYFSLEGIDTGKKQYPNYNTLIGRFDGADGMKTGFICASGFNQVGSATRNGRTVISVVLGSDSLAGRADDTANLLQQGLTSTASEGVPLASLPPYGDTANLNDVSAEICNPKAAKVRSENRDDAGRTVMHSPYIHEMTHPPAYAAAMPLSGGEAPPPPPKKTSDKKTNDKKASDKKTSDKKTTDKIPTDKKTTDKKPANVQATDKKGQAAAGVPLPGARPNASTSPSPSL</sequence>
<reference evidence="13 14" key="1">
    <citation type="submission" date="2019-03" db="EMBL/GenBank/DDBJ databases">
        <title>Rhizobium sp. nov., an bacterium isolated from biocrust in Mu Us Desert.</title>
        <authorList>
            <person name="Lixiong L."/>
        </authorList>
    </citation>
    <scope>NUCLEOTIDE SEQUENCE [LARGE SCALE GENOMIC DNA]</scope>
    <source>
        <strain evidence="13 14">SPY-1</strain>
    </source>
</reference>
<dbReference type="GO" id="GO:0008360">
    <property type="term" value="P:regulation of cell shape"/>
    <property type="evidence" value="ECO:0007669"/>
    <property type="project" value="UniProtKB-KW"/>
</dbReference>
<keyword evidence="13" id="KW-0645">Protease</keyword>
<dbReference type="Proteomes" id="UP000295238">
    <property type="component" value="Unassembled WGS sequence"/>
</dbReference>
<feature type="chain" id="PRO_5020462210" evidence="11">
    <location>
        <begin position="32"/>
        <end position="419"/>
    </location>
</feature>
<dbReference type="GO" id="GO:0009252">
    <property type="term" value="P:peptidoglycan biosynthetic process"/>
    <property type="evidence" value="ECO:0007669"/>
    <property type="project" value="UniProtKB-KW"/>
</dbReference>
<gene>
    <name evidence="13" type="ORF">E2F50_17030</name>
</gene>